<evidence type="ECO:0000256" key="12">
    <source>
        <dbReference type="RuleBase" id="RU000489"/>
    </source>
</evidence>
<feature type="domain" description="GH18" evidence="16">
    <location>
        <begin position="750"/>
        <end position="1110"/>
    </location>
</feature>
<feature type="chain" id="PRO_5041682375" description="chitinase" evidence="14">
    <location>
        <begin position="20"/>
        <end position="2411"/>
    </location>
</feature>
<dbReference type="SUPFAM" id="SSF57625">
    <property type="entry name" value="Invertebrate chitin-binding proteins"/>
    <property type="match status" value="5"/>
</dbReference>
<feature type="domain" description="GH18" evidence="16">
    <location>
        <begin position="2033"/>
        <end position="2402"/>
    </location>
</feature>
<evidence type="ECO:0000256" key="4">
    <source>
        <dbReference type="ARBA" id="ARBA00022669"/>
    </source>
</evidence>
<protein>
    <recommendedName>
        <fullName evidence="3">chitinase</fullName>
        <ecNumber evidence="3">3.2.1.14</ecNumber>
    </recommendedName>
</protein>
<gene>
    <name evidence="17" type="ORF">QYM36_012940</name>
</gene>
<evidence type="ECO:0000259" key="16">
    <source>
        <dbReference type="PROSITE" id="PS51910"/>
    </source>
</evidence>
<feature type="region of interest" description="Disordered" evidence="13">
    <location>
        <begin position="535"/>
        <end position="611"/>
    </location>
</feature>
<feature type="domain" description="Chitin-binding type-2" evidence="15">
    <location>
        <begin position="1350"/>
        <end position="1404"/>
    </location>
</feature>
<keyword evidence="6 12" id="KW-0378">Hydrolase</keyword>
<keyword evidence="5 14" id="KW-0732">Signal</keyword>
<evidence type="ECO:0000256" key="13">
    <source>
        <dbReference type="SAM" id="MobiDB-lite"/>
    </source>
</evidence>
<dbReference type="Gene3D" id="3.10.50.10">
    <property type="match status" value="4"/>
</dbReference>
<evidence type="ECO:0000256" key="8">
    <source>
        <dbReference type="ARBA" id="ARBA00023157"/>
    </source>
</evidence>
<dbReference type="Gene3D" id="2.170.140.10">
    <property type="entry name" value="Chitin binding domain"/>
    <property type="match status" value="5"/>
</dbReference>
<dbReference type="Pfam" id="PF01607">
    <property type="entry name" value="CBM_14"/>
    <property type="match status" value="5"/>
</dbReference>
<evidence type="ECO:0000313" key="17">
    <source>
        <dbReference type="EMBL" id="KAK2709089.1"/>
    </source>
</evidence>
<feature type="region of interest" description="Disordered" evidence="13">
    <location>
        <begin position="1120"/>
        <end position="1242"/>
    </location>
</feature>
<dbReference type="SUPFAM" id="SSF51445">
    <property type="entry name" value="(Trans)glycosidases"/>
    <property type="match status" value="4"/>
</dbReference>
<comment type="catalytic activity">
    <reaction evidence="1">
        <text>Random endo-hydrolysis of N-acetyl-beta-D-glucosaminide (1-&gt;4)-beta-linkages in chitin and chitodextrins.</text>
        <dbReference type="EC" id="3.2.1.14"/>
    </reaction>
</comment>
<evidence type="ECO:0000256" key="3">
    <source>
        <dbReference type="ARBA" id="ARBA00012729"/>
    </source>
</evidence>
<dbReference type="EMBL" id="JAVRJZ010000017">
    <property type="protein sequence ID" value="KAK2709089.1"/>
    <property type="molecule type" value="Genomic_DNA"/>
</dbReference>
<dbReference type="InterPro" id="IPR011583">
    <property type="entry name" value="Chitinase_II/V-like_cat"/>
</dbReference>
<feature type="compositionally biased region" description="Low complexity" evidence="13">
    <location>
        <begin position="1429"/>
        <end position="1445"/>
    </location>
</feature>
<evidence type="ECO:0000313" key="18">
    <source>
        <dbReference type="Proteomes" id="UP001187531"/>
    </source>
</evidence>
<feature type="compositionally biased region" description="Pro residues" evidence="13">
    <location>
        <begin position="1415"/>
        <end position="1428"/>
    </location>
</feature>
<organism evidence="17 18">
    <name type="scientific">Artemia franciscana</name>
    <name type="common">Brine shrimp</name>
    <name type="synonym">Artemia sanfranciscana</name>
    <dbReference type="NCBI Taxonomy" id="6661"/>
    <lineage>
        <taxon>Eukaryota</taxon>
        <taxon>Metazoa</taxon>
        <taxon>Ecdysozoa</taxon>
        <taxon>Arthropoda</taxon>
        <taxon>Crustacea</taxon>
        <taxon>Branchiopoda</taxon>
        <taxon>Anostraca</taxon>
        <taxon>Artemiidae</taxon>
        <taxon>Artemia</taxon>
    </lineage>
</organism>
<evidence type="ECO:0000256" key="9">
    <source>
        <dbReference type="ARBA" id="ARBA00023277"/>
    </source>
</evidence>
<feature type="compositionally biased region" description="Polar residues" evidence="13">
    <location>
        <begin position="1965"/>
        <end position="1988"/>
    </location>
</feature>
<feature type="compositionally biased region" description="Gly residues" evidence="13">
    <location>
        <begin position="1890"/>
        <end position="1907"/>
    </location>
</feature>
<dbReference type="SMART" id="SM00494">
    <property type="entry name" value="ChtBD2"/>
    <property type="match status" value="5"/>
</dbReference>
<keyword evidence="10 12" id="KW-0326">Glycosidase</keyword>
<dbReference type="InterPro" id="IPR001579">
    <property type="entry name" value="Glyco_hydro_18_chit_AS"/>
</dbReference>
<feature type="domain" description="Chitin-binding type-2" evidence="15">
    <location>
        <begin position="604"/>
        <end position="660"/>
    </location>
</feature>
<feature type="signal peptide" evidence="14">
    <location>
        <begin position="1"/>
        <end position="19"/>
    </location>
</feature>
<comment type="caution">
    <text evidence="17">The sequence shown here is derived from an EMBL/GenBank/DDBJ whole genome shotgun (WGS) entry which is preliminary data.</text>
</comment>
<dbReference type="FunFam" id="3.20.20.80:FF:000144">
    <property type="entry name" value="Chitinase"/>
    <property type="match status" value="1"/>
</dbReference>
<dbReference type="FunFam" id="3.10.50.10:FF:000004">
    <property type="entry name" value="Chitinase 5"/>
    <property type="match status" value="3"/>
</dbReference>
<dbReference type="InterPro" id="IPR050314">
    <property type="entry name" value="Glycosyl_Hydrlase_18"/>
</dbReference>
<feature type="domain" description="Chitin-binding type-2" evidence="15">
    <location>
        <begin position="1908"/>
        <end position="1960"/>
    </location>
</feature>
<feature type="region of interest" description="Disordered" evidence="13">
    <location>
        <begin position="1408"/>
        <end position="1494"/>
    </location>
</feature>
<keyword evidence="8" id="KW-1015">Disulfide bond</keyword>
<dbReference type="PROSITE" id="PS50940">
    <property type="entry name" value="CHIT_BIND_II"/>
    <property type="match status" value="5"/>
</dbReference>
<dbReference type="Proteomes" id="UP001187531">
    <property type="component" value="Unassembled WGS sequence"/>
</dbReference>
<evidence type="ECO:0000256" key="10">
    <source>
        <dbReference type="ARBA" id="ARBA00023295"/>
    </source>
</evidence>
<dbReference type="SMART" id="SM00636">
    <property type="entry name" value="Glyco_18"/>
    <property type="match status" value="4"/>
</dbReference>
<dbReference type="InterPro" id="IPR036508">
    <property type="entry name" value="Chitin-bd_dom_sf"/>
</dbReference>
<dbReference type="GO" id="GO:0005576">
    <property type="term" value="C:extracellular region"/>
    <property type="evidence" value="ECO:0007669"/>
    <property type="project" value="InterPro"/>
</dbReference>
<dbReference type="EC" id="3.2.1.14" evidence="3"/>
<feature type="region of interest" description="Disordered" evidence="13">
    <location>
        <begin position="1880"/>
        <end position="1916"/>
    </location>
</feature>
<dbReference type="FunFam" id="3.20.20.80:FF:000007">
    <property type="entry name" value="Acidic mammalian chitinase"/>
    <property type="match status" value="3"/>
</dbReference>
<dbReference type="CDD" id="cd02872">
    <property type="entry name" value="GH18_chitolectin_chitotriosidase"/>
    <property type="match status" value="3"/>
</dbReference>
<dbReference type="GO" id="GO:0000272">
    <property type="term" value="P:polysaccharide catabolic process"/>
    <property type="evidence" value="ECO:0007669"/>
    <property type="project" value="UniProtKB-KW"/>
</dbReference>
<feature type="compositionally biased region" description="Low complexity" evidence="13">
    <location>
        <begin position="1453"/>
        <end position="1476"/>
    </location>
</feature>
<evidence type="ECO:0000256" key="5">
    <source>
        <dbReference type="ARBA" id="ARBA00022729"/>
    </source>
</evidence>
<feature type="domain" description="Chitin-binding type-2" evidence="15">
    <location>
        <begin position="668"/>
        <end position="722"/>
    </location>
</feature>
<feature type="compositionally biased region" description="Low complexity" evidence="13">
    <location>
        <begin position="1160"/>
        <end position="1242"/>
    </location>
</feature>
<feature type="compositionally biased region" description="Polar residues" evidence="13">
    <location>
        <begin position="1138"/>
        <end position="1151"/>
    </location>
</feature>
<evidence type="ECO:0000256" key="11">
    <source>
        <dbReference type="ARBA" id="ARBA00023326"/>
    </source>
</evidence>
<dbReference type="GO" id="GO:0008061">
    <property type="term" value="F:chitin binding"/>
    <property type="evidence" value="ECO:0007669"/>
    <property type="project" value="UniProtKB-KW"/>
</dbReference>
<evidence type="ECO:0000256" key="14">
    <source>
        <dbReference type="SAM" id="SignalP"/>
    </source>
</evidence>
<evidence type="ECO:0000259" key="15">
    <source>
        <dbReference type="PROSITE" id="PS50940"/>
    </source>
</evidence>
<sequence>MGWLFLVICFISSIHRSDSFDRSAVEGHPEAQAQQLLRSGRENAEGRLPLRDAVEGRPDPMFTRTQRLGLEDMVVIDDEGFSLQSNNLLEADSPRASGKFYRGAVEAPPDNFQFFKNAAFEPDNAHHYDERVNERMEGEEEITANALQRDQSYSLRSGKDLKVICYWGAWSIYRPSPMDFSPGDLDPFGCTHIIYSFTGLDNSSLTLVSLDPEYDLIQGGYKSVLRLRRFNPNLKVMIAVGGWNEGGKKYSKMASTKENRRRFIDSVLEFIDKHGFDGFDLDWEYPGATDRQGTYADKENFARLCEEMSEEFRPKGLLLSAAVSPAIFRVNEGYDVPRLGKALDFINVMTYDLHGSWDRYADHHAPIRKRPFDQWGTANLHADGGLSYWIKKGAPAEKIIFGIPFYGRSFTLGSSQNTKPRSSIKGPGKKGKFTKEKGFLAYYELCSDLADGGWTEEKDPVGSPYAYKGDQWVGYDTEEYIVEKMKYVVENGLGGAMVWAIDLDDYRGVCGSRWPLLRALNRGLGKNFVPGTVEITSSTKETTSTTSGTRPSSTTSAPQTTTLPPRSSTTQQPQSTQEPETSTTRKTTVPTTQPIVLPSVTPSGSECPENGDGYARDASDCTVFYQCAGGVKFTMVCPAGLYFDPSINVCNWPEQVECTSVTKAAQEQFVCEEDGLFNDPSDCSNYYWCAGGRKYRMSCGANLHFDAALGVCNFPGLAQCNPGVKTLVKAANEEDNFLNGLSLRSDTVGKKLLCYITSWSWTRSGDGSFVPENVDPFLCTHIVYAYAALDPDSLVIRAGDKWTDIDNKMYERAISLKEKNPDLKVLLGLGGWADSSGDKYSRMVSDKAKRAQFTTHATAFLKAYGFDGLHIDWQYPTCWHLDCSKGPQSDRENYGKLLRELKKVFRGSNLHLSGSISADKKIIDEAYDAQALSDSLDLISVMAYDYHGPWENEAGYIAPTRSKDGNDVESTMRYLEFKGFSTNKLLVGMSTYGRSYLLAEEGDASKTLGSGSAGPYTKEPGLMAYYEICNAAKNLDWSQGRNKLGSFITQKRDWVNYEDAENFENKADFINQAGFAGASVWSLDMDDFNNICCEESFRLTRAIARGLGLRNDTYKKSCTTPVVVTPPPVEFEEDWDDGSNTPKPTDSTLVPTSKWPRPNTPTEGTTEQSTTQPPKTTTTRATTTPSATTTTRSTTTVPTTTTSTTTKAPTTTPTTTTSTTTTASTTRTSTRQTTTTQTTTTTQKPIAPESCIQGEYYPDPSGGCNKFAACVGGNLIMMNCAPGLSWNADGKYCDYPENVDCERVASIAATMSMSFTAPVAAPAVTQSSTDKRQEVTPGTDVDSMIKVDYAQPCATGQLAPMPGNCNQYQLCVYDKWLAMTCPEGLHWNQGSLICDWPSNANCKAEEITEPTVAPTTPPSTEPPKPPTTAEPTSKPEETTTSAETKLPSTTQMSSTTIAGSTSTIVTTTQPITSPVIATKAPTSGTSTEPPKPTGDDSMKVICYFTNWAWYRPGAGKYTPDNIDASLCTHMVYGFATLDSTKLIMKPYDTWADLDNKFYQKVVALKEKGVKVVIALGGWNDSAGNKYSRLVNSPEARKNFIDNAIVFIEKYGFEGIDLDWEYPVCWQVDCSKGPSSDKEGFALWVKEISEAFKPRGWTVSAAVSPSKTVVDAGYDVSTINQYLDWIGVMTYDYYGNWDKKTGHVSPLYHFPESDFDYFNTNYTINYWLSKGATRDKLTAGVPLYGQALSLRDKNKNGLNAPATNPGQAGEFTRQAGFLAYYEICHRVNIKGGWTVVSDPEHRWGSYAYRGNQWVSFDDSSMIERKGRLFKEWGLAGVIVWAPDLDDFRNRCGCEPHPLLRALNRGVGRLEGAGPDCSLQTKEVQTVEPTPGSGGETGTGAGGNVGGSSSGACEDGTTVRDPNNCGKYKLCNHGAYIEQYCPNGLFWNEDRCDWPANTDCKPGGTGSTSTKPPVTQPPQGSTSEPPSTGASSTKPPGPTQPTTVTTLKPVPSSTATTTRAPTPSTERPATEDTGVKVICYFTNWAWYRPGDGKYTPSNIDESLCTHIVYGFATLDRNKLVMKVYDSWADLDNNFYKRVVALREKGVRVSIALGGWNDSLGNKYSLLVNDPEARKKFVKNAVEFVEKYGFDGLDLDWEYPVCWQVDCNAGPPSDKEGFSAWVKELSAEFKPRGWTLSAAVSPSKKVIDAGYDVPVLSEYLDWIGVMTYDYHGQWDKKTGHVAPLYYHPEDDIEYFNTNFTMNYWKQKGAASNKLTMGVPLYGQAFTLADKNVNGLNAKATGAGSAGQYTRQAGFLAYYEICSRIQKGGWTVVQDPESRMGPYAYKGNQWVSFDDADMIKRKAQKIKDWDLAGVIVWAPDLDDFRNKCGCEPHPLLRALNRGLGRLQSPDPQCEV</sequence>
<dbReference type="InterPro" id="IPR001223">
    <property type="entry name" value="Glyco_hydro18_cat"/>
</dbReference>
<dbReference type="Gene3D" id="3.20.20.80">
    <property type="entry name" value="Glycosidases"/>
    <property type="match status" value="4"/>
</dbReference>
<dbReference type="GO" id="GO:0008843">
    <property type="term" value="F:endochitinase activity"/>
    <property type="evidence" value="ECO:0007669"/>
    <property type="project" value="UniProtKB-EC"/>
</dbReference>
<keyword evidence="4" id="KW-0147">Chitin-binding</keyword>
<dbReference type="PANTHER" id="PTHR11177">
    <property type="entry name" value="CHITINASE"/>
    <property type="match status" value="1"/>
</dbReference>
<keyword evidence="18" id="KW-1185">Reference proteome</keyword>
<keyword evidence="11" id="KW-0624">Polysaccharide degradation</keyword>
<reference evidence="17" key="1">
    <citation type="submission" date="2023-07" db="EMBL/GenBank/DDBJ databases">
        <title>Chromosome-level genome assembly of Artemia franciscana.</title>
        <authorList>
            <person name="Jo E."/>
        </authorList>
    </citation>
    <scope>NUCLEOTIDE SEQUENCE</scope>
    <source>
        <tissue evidence="17">Whole body</tissue>
    </source>
</reference>
<dbReference type="GO" id="GO:0006032">
    <property type="term" value="P:chitin catabolic process"/>
    <property type="evidence" value="ECO:0007669"/>
    <property type="project" value="UniProtKB-KW"/>
</dbReference>
<name>A0AA88HL62_ARTSF</name>
<evidence type="ECO:0000256" key="6">
    <source>
        <dbReference type="ARBA" id="ARBA00022801"/>
    </source>
</evidence>
<feature type="domain" description="GH18" evidence="16">
    <location>
        <begin position="161"/>
        <end position="527"/>
    </location>
</feature>
<evidence type="ECO:0000256" key="1">
    <source>
        <dbReference type="ARBA" id="ARBA00000822"/>
    </source>
</evidence>
<dbReference type="InterPro" id="IPR017853">
    <property type="entry name" value="GH"/>
</dbReference>
<keyword evidence="9" id="KW-0119">Carbohydrate metabolism</keyword>
<feature type="domain" description="Chitin-binding type-2" evidence="15">
    <location>
        <begin position="1248"/>
        <end position="1303"/>
    </location>
</feature>
<dbReference type="PROSITE" id="PS01095">
    <property type="entry name" value="GH18_1"/>
    <property type="match status" value="2"/>
</dbReference>
<dbReference type="PROSITE" id="PS51910">
    <property type="entry name" value="GH18_2"/>
    <property type="match status" value="4"/>
</dbReference>
<dbReference type="SUPFAM" id="SSF54556">
    <property type="entry name" value="Chitinase insertion domain"/>
    <property type="match status" value="4"/>
</dbReference>
<accession>A0AA88HL62</accession>
<feature type="region of interest" description="Disordered" evidence="13">
    <location>
        <begin position="1960"/>
        <end position="2028"/>
    </location>
</feature>
<feature type="compositionally biased region" description="Low complexity" evidence="13">
    <location>
        <begin position="536"/>
        <end position="594"/>
    </location>
</feature>
<evidence type="ECO:0000256" key="7">
    <source>
        <dbReference type="ARBA" id="ARBA00023024"/>
    </source>
</evidence>
<feature type="domain" description="GH18" evidence="16">
    <location>
        <begin position="1498"/>
        <end position="1868"/>
    </location>
</feature>
<evidence type="ECO:0000256" key="2">
    <source>
        <dbReference type="ARBA" id="ARBA00009121"/>
    </source>
</evidence>
<dbReference type="Pfam" id="PF00704">
    <property type="entry name" value="Glyco_hydro_18"/>
    <property type="match status" value="4"/>
</dbReference>
<proteinExistence type="inferred from homology"/>
<dbReference type="PANTHER" id="PTHR11177:SF359">
    <property type="entry name" value="CHITINASE 10-RELATED"/>
    <property type="match status" value="1"/>
</dbReference>
<keyword evidence="7" id="KW-0146">Chitin degradation</keyword>
<feature type="compositionally biased region" description="Low complexity" evidence="13">
    <location>
        <begin position="1998"/>
        <end position="2025"/>
    </location>
</feature>
<comment type="similarity">
    <text evidence="2">Belongs to the glycosyl hydrolase 18 family. Chitinase class II subfamily.</text>
</comment>
<dbReference type="InterPro" id="IPR029070">
    <property type="entry name" value="Chitinase_insertion_sf"/>
</dbReference>
<dbReference type="InterPro" id="IPR002557">
    <property type="entry name" value="Chitin-bd_dom"/>
</dbReference>